<dbReference type="PANTHER" id="PTHR43445:SF3">
    <property type="entry name" value="UDP-N-ACETYLMURAMATE--L-ALANINE LIGASE"/>
    <property type="match status" value="1"/>
</dbReference>
<comment type="catalytic activity">
    <reaction evidence="8">
        <text>UDP-N-acetyl-alpha-D-muramate + L-alanine + ATP = UDP-N-acetyl-alpha-D-muramoyl-L-alanine + ADP + phosphate + H(+)</text>
        <dbReference type="Rhea" id="RHEA:23372"/>
        <dbReference type="ChEBI" id="CHEBI:15378"/>
        <dbReference type="ChEBI" id="CHEBI:30616"/>
        <dbReference type="ChEBI" id="CHEBI:43474"/>
        <dbReference type="ChEBI" id="CHEBI:57972"/>
        <dbReference type="ChEBI" id="CHEBI:70757"/>
        <dbReference type="ChEBI" id="CHEBI:83898"/>
        <dbReference type="ChEBI" id="CHEBI:456216"/>
        <dbReference type="EC" id="6.3.2.8"/>
    </reaction>
</comment>
<dbReference type="InterPro" id="IPR036615">
    <property type="entry name" value="Mur_ligase_C_dom_sf"/>
</dbReference>
<dbReference type="InterPro" id="IPR050061">
    <property type="entry name" value="MurCDEF_pg_biosynth"/>
</dbReference>
<dbReference type="SUPFAM" id="SSF53244">
    <property type="entry name" value="MurD-like peptide ligases, peptide-binding domain"/>
    <property type="match status" value="1"/>
</dbReference>
<keyword evidence="6" id="KW-0547">Nucleotide-binding</keyword>
<evidence type="ECO:0000256" key="6">
    <source>
        <dbReference type="ARBA" id="ARBA00022741"/>
    </source>
</evidence>
<dbReference type="SUPFAM" id="SSF53623">
    <property type="entry name" value="MurD-like peptide ligases, catalytic domain"/>
    <property type="match status" value="1"/>
</dbReference>
<evidence type="ECO:0000256" key="1">
    <source>
        <dbReference type="ARBA" id="ARBA00004496"/>
    </source>
</evidence>
<dbReference type="InterPro" id="IPR005758">
    <property type="entry name" value="UDP-N-AcMur_Ala_ligase_MurC"/>
</dbReference>
<comment type="subcellular location">
    <subcellularLocation>
        <location evidence="1">Cytoplasm</location>
    </subcellularLocation>
</comment>
<dbReference type="Gene3D" id="3.90.190.20">
    <property type="entry name" value="Mur ligase, C-terminal domain"/>
    <property type="match status" value="1"/>
</dbReference>
<dbReference type="Pfam" id="PF02875">
    <property type="entry name" value="Mur_ligase_C"/>
    <property type="match status" value="1"/>
</dbReference>
<accession>A0A382C5N1</accession>
<name>A0A382C5N1_9ZZZZ</name>
<dbReference type="SUPFAM" id="SSF51984">
    <property type="entry name" value="MurCD N-terminal domain"/>
    <property type="match status" value="1"/>
</dbReference>
<dbReference type="NCBIfam" id="TIGR01082">
    <property type="entry name" value="murC"/>
    <property type="match status" value="1"/>
</dbReference>
<evidence type="ECO:0000256" key="3">
    <source>
        <dbReference type="ARBA" id="ARBA00012211"/>
    </source>
</evidence>
<organism evidence="12">
    <name type="scientific">marine metagenome</name>
    <dbReference type="NCBI Taxonomy" id="408172"/>
    <lineage>
        <taxon>unclassified sequences</taxon>
        <taxon>metagenomes</taxon>
        <taxon>ecological metagenomes</taxon>
    </lineage>
</organism>
<gene>
    <name evidence="12" type="ORF">METZ01_LOCUS173591</name>
</gene>
<dbReference type="GO" id="GO:0009252">
    <property type="term" value="P:peptidoglycan biosynthetic process"/>
    <property type="evidence" value="ECO:0007669"/>
    <property type="project" value="UniProtKB-UniPathway"/>
</dbReference>
<evidence type="ECO:0000256" key="7">
    <source>
        <dbReference type="ARBA" id="ARBA00022840"/>
    </source>
</evidence>
<feature type="domain" description="Mur ligase C-terminal" evidence="10">
    <location>
        <begin position="309"/>
        <end position="438"/>
    </location>
</feature>
<dbReference type="InterPro" id="IPR036565">
    <property type="entry name" value="Mur-like_cat_sf"/>
</dbReference>
<sequence>VGIGGIGMSGIAELMLDLGYNIQGSDINLNENIQRLKKKGIKFFKGHDKKNIKNITAVVFSSAIKKNNPELIECKRLSIPLVSRADMLSELMKTKKSIAVAGSHGKTTTTSLVGSILDYAKFDPTIVNGGIINSYSKNNRFGLGEWMVVEADESDGTFLRLPHEINIITNLDIEHLDYYKNKDNLIKAFKNFINNLPFYGYSILCTDNNNLKRISKEIKTRNIITYSKNQKTSDVKITSIKKNKKSTEFLLFINKNIINGISGNYKFKINLLGEHNILNATGAIIASLLAKVSIQKIQQSLLNFEGVKRRFSYLGNIQNAAIYDDYAHHPSEIKASYEIAKHLAEKKIIVIFQPHRYSRTKYLFNDFINILQKINYLYIMDIYPAGEKPIKGVNSKNLVNKIKNKNKNTFYLSNRDNLQHKLKPYFKKNNIIIFMGAGSITYYAENLIKNNNAKKH</sequence>
<evidence type="ECO:0000259" key="9">
    <source>
        <dbReference type="Pfam" id="PF01225"/>
    </source>
</evidence>
<dbReference type="PANTHER" id="PTHR43445">
    <property type="entry name" value="UDP-N-ACETYLMURAMATE--L-ALANINE LIGASE-RELATED"/>
    <property type="match status" value="1"/>
</dbReference>
<dbReference type="GO" id="GO:0008763">
    <property type="term" value="F:UDP-N-acetylmuramate-L-alanine ligase activity"/>
    <property type="evidence" value="ECO:0007669"/>
    <property type="project" value="UniProtKB-EC"/>
</dbReference>
<keyword evidence="7" id="KW-0067">ATP-binding</keyword>
<protein>
    <recommendedName>
        <fullName evidence="3">UDP-N-acetylmuramate--L-alanine ligase</fullName>
        <ecNumber evidence="3">6.3.2.8</ecNumber>
    </recommendedName>
</protein>
<evidence type="ECO:0000256" key="4">
    <source>
        <dbReference type="ARBA" id="ARBA00022490"/>
    </source>
</evidence>
<keyword evidence="5" id="KW-0436">Ligase</keyword>
<dbReference type="EMBL" id="UINC01032678">
    <property type="protein sequence ID" value="SVB20737.1"/>
    <property type="molecule type" value="Genomic_DNA"/>
</dbReference>
<evidence type="ECO:0000259" key="11">
    <source>
        <dbReference type="Pfam" id="PF08245"/>
    </source>
</evidence>
<dbReference type="Pfam" id="PF01225">
    <property type="entry name" value="Mur_ligase"/>
    <property type="match status" value="1"/>
</dbReference>
<dbReference type="UniPathway" id="UPA00219"/>
<dbReference type="InterPro" id="IPR004101">
    <property type="entry name" value="Mur_ligase_C"/>
</dbReference>
<dbReference type="Gene3D" id="3.40.1190.10">
    <property type="entry name" value="Mur-like, catalytic domain"/>
    <property type="match status" value="1"/>
</dbReference>
<feature type="non-terminal residue" evidence="12">
    <location>
        <position position="1"/>
    </location>
</feature>
<dbReference type="InterPro" id="IPR013221">
    <property type="entry name" value="Mur_ligase_cen"/>
</dbReference>
<evidence type="ECO:0000313" key="12">
    <source>
        <dbReference type="EMBL" id="SVB20737.1"/>
    </source>
</evidence>
<keyword evidence="4" id="KW-0963">Cytoplasm</keyword>
<dbReference type="EC" id="6.3.2.8" evidence="3"/>
<evidence type="ECO:0000256" key="2">
    <source>
        <dbReference type="ARBA" id="ARBA00004752"/>
    </source>
</evidence>
<dbReference type="HAMAP" id="MF_00046">
    <property type="entry name" value="MurC"/>
    <property type="match status" value="1"/>
</dbReference>
<feature type="domain" description="Mur ligase N-terminal catalytic" evidence="9">
    <location>
        <begin position="1"/>
        <end position="95"/>
    </location>
</feature>
<dbReference type="InterPro" id="IPR000713">
    <property type="entry name" value="Mur_ligase_N"/>
</dbReference>
<proteinExistence type="inferred from homology"/>
<dbReference type="GO" id="GO:0005737">
    <property type="term" value="C:cytoplasm"/>
    <property type="evidence" value="ECO:0007669"/>
    <property type="project" value="UniProtKB-SubCell"/>
</dbReference>
<dbReference type="Gene3D" id="3.40.50.720">
    <property type="entry name" value="NAD(P)-binding Rossmann-like Domain"/>
    <property type="match status" value="1"/>
</dbReference>
<dbReference type="GO" id="GO:0005524">
    <property type="term" value="F:ATP binding"/>
    <property type="evidence" value="ECO:0007669"/>
    <property type="project" value="UniProtKB-KW"/>
</dbReference>
<evidence type="ECO:0000259" key="10">
    <source>
        <dbReference type="Pfam" id="PF02875"/>
    </source>
</evidence>
<evidence type="ECO:0000256" key="5">
    <source>
        <dbReference type="ARBA" id="ARBA00022598"/>
    </source>
</evidence>
<feature type="domain" description="Mur ligase central" evidence="11">
    <location>
        <begin position="100"/>
        <end position="286"/>
    </location>
</feature>
<dbReference type="Pfam" id="PF08245">
    <property type="entry name" value="Mur_ligase_M"/>
    <property type="match status" value="1"/>
</dbReference>
<dbReference type="AlphaFoldDB" id="A0A382C5N1"/>
<comment type="pathway">
    <text evidence="2">Cell wall biogenesis; peptidoglycan biosynthesis.</text>
</comment>
<reference evidence="12" key="1">
    <citation type="submission" date="2018-05" db="EMBL/GenBank/DDBJ databases">
        <authorList>
            <person name="Lanie J.A."/>
            <person name="Ng W.-L."/>
            <person name="Kazmierczak K.M."/>
            <person name="Andrzejewski T.M."/>
            <person name="Davidsen T.M."/>
            <person name="Wayne K.J."/>
            <person name="Tettelin H."/>
            <person name="Glass J.I."/>
            <person name="Rusch D."/>
            <person name="Podicherti R."/>
            <person name="Tsui H.-C.T."/>
            <person name="Winkler M.E."/>
        </authorList>
    </citation>
    <scope>NUCLEOTIDE SEQUENCE</scope>
</reference>
<evidence type="ECO:0000256" key="8">
    <source>
        <dbReference type="ARBA" id="ARBA00047833"/>
    </source>
</evidence>